<dbReference type="RefSeq" id="WP_118279257.1">
    <property type="nucleotide sequence ID" value="NZ_QRMI01000027.1"/>
</dbReference>
<protein>
    <recommendedName>
        <fullName evidence="1">Purine catabolism PurC-like domain-containing protein</fullName>
    </recommendedName>
</protein>
<accession>A0A415D2A2</accession>
<reference evidence="2 3" key="1">
    <citation type="submission" date="2018-08" db="EMBL/GenBank/DDBJ databases">
        <title>A genome reference for cultivated species of the human gut microbiota.</title>
        <authorList>
            <person name="Zou Y."/>
            <person name="Xue W."/>
            <person name="Luo G."/>
        </authorList>
    </citation>
    <scope>NUCLEOTIDE SEQUENCE [LARGE SCALE GENOMIC DNA]</scope>
    <source>
        <strain evidence="2 3">AM09-9</strain>
    </source>
</reference>
<evidence type="ECO:0000313" key="3">
    <source>
        <dbReference type="Proteomes" id="UP000285832"/>
    </source>
</evidence>
<comment type="caution">
    <text evidence="2">The sequence shown here is derived from an EMBL/GenBank/DDBJ whole genome shotgun (WGS) entry which is preliminary data.</text>
</comment>
<dbReference type="InterPro" id="IPR012914">
    <property type="entry name" value="PucR_dom"/>
</dbReference>
<organism evidence="2 3">
    <name type="scientific">[Ruminococcus] lactaris</name>
    <dbReference type="NCBI Taxonomy" id="46228"/>
    <lineage>
        <taxon>Bacteria</taxon>
        <taxon>Bacillati</taxon>
        <taxon>Bacillota</taxon>
        <taxon>Clostridia</taxon>
        <taxon>Lachnospirales</taxon>
        <taxon>Lachnospiraceae</taxon>
        <taxon>Mediterraneibacter</taxon>
    </lineage>
</organism>
<dbReference type="EMBL" id="QRMI01000027">
    <property type="protein sequence ID" value="RHJ60022.1"/>
    <property type="molecule type" value="Genomic_DNA"/>
</dbReference>
<name>A0A415D2A2_9FIRM</name>
<dbReference type="Pfam" id="PF07905">
    <property type="entry name" value="PucR"/>
    <property type="match status" value="1"/>
</dbReference>
<dbReference type="Proteomes" id="UP000285832">
    <property type="component" value="Unassembled WGS sequence"/>
</dbReference>
<evidence type="ECO:0000313" key="2">
    <source>
        <dbReference type="EMBL" id="RHJ60022.1"/>
    </source>
</evidence>
<feature type="domain" description="Purine catabolism PurC-like" evidence="1">
    <location>
        <begin position="7"/>
        <end position="130"/>
    </location>
</feature>
<proteinExistence type="predicted"/>
<gene>
    <name evidence="2" type="ORF">DW116_10155</name>
</gene>
<sequence length="157" mass="18124">MKYTVKDLLESKQFPEMKLISGESELDREIKGARILEVPNMELFLSGGEILLTSLRTYENVEYQEFLEHLEGISKKHISAFVVREDQKTELQRSYLTILLEYAKSHQIPVIEIPKTMHYWGIIKHVLTCIYDMETAKLTYFKTTHDSLGGGVALLIS</sequence>
<dbReference type="AlphaFoldDB" id="A0A415D2A2"/>
<evidence type="ECO:0000259" key="1">
    <source>
        <dbReference type="Pfam" id="PF07905"/>
    </source>
</evidence>